<protein>
    <submittedName>
        <fullName evidence="3">Putative membrane protein</fullName>
    </submittedName>
</protein>
<dbReference type="RefSeq" id="WP_092482038.1">
    <property type="nucleotide sequence ID" value="NZ_FOYM01000004.1"/>
</dbReference>
<gene>
    <name evidence="3" type="ORF">SAMN05660706_10422</name>
</gene>
<keyword evidence="1" id="KW-1133">Transmembrane helix</keyword>
<sequence length="83" mass="9347">MHMFYGGGLGFFGMILPMLIWLFIIIGVIVLLVRWVGGKNKLSHNYHEAGGGESALEILKKRYAAGELTTEEYIARKEEIKGY</sequence>
<evidence type="ECO:0000313" key="4">
    <source>
        <dbReference type="Proteomes" id="UP000199584"/>
    </source>
</evidence>
<evidence type="ECO:0000259" key="2">
    <source>
        <dbReference type="Pfam" id="PF09851"/>
    </source>
</evidence>
<name>A0A1I6D1A0_9FIRM</name>
<dbReference type="EMBL" id="FOYM01000004">
    <property type="protein sequence ID" value="SFQ99087.1"/>
    <property type="molecule type" value="Genomic_DNA"/>
</dbReference>
<keyword evidence="1" id="KW-0472">Membrane</keyword>
<proteinExistence type="predicted"/>
<dbReference type="OrthoDB" id="5461404at2"/>
<feature type="domain" description="SHOCT" evidence="2">
    <location>
        <begin position="54"/>
        <end position="80"/>
    </location>
</feature>
<dbReference type="AlphaFoldDB" id="A0A1I6D1A0"/>
<evidence type="ECO:0000256" key="1">
    <source>
        <dbReference type="SAM" id="Phobius"/>
    </source>
</evidence>
<keyword evidence="1" id="KW-0812">Transmembrane</keyword>
<keyword evidence="4" id="KW-1185">Reference proteome</keyword>
<dbReference type="InterPro" id="IPR018649">
    <property type="entry name" value="SHOCT"/>
</dbReference>
<organism evidence="3 4">
    <name type="scientific">Desulfoscipio geothermicus DSM 3669</name>
    <dbReference type="NCBI Taxonomy" id="1121426"/>
    <lineage>
        <taxon>Bacteria</taxon>
        <taxon>Bacillati</taxon>
        <taxon>Bacillota</taxon>
        <taxon>Clostridia</taxon>
        <taxon>Eubacteriales</taxon>
        <taxon>Desulfallaceae</taxon>
        <taxon>Desulfoscipio</taxon>
    </lineage>
</organism>
<dbReference type="Proteomes" id="UP000199584">
    <property type="component" value="Unassembled WGS sequence"/>
</dbReference>
<dbReference type="Pfam" id="PF09851">
    <property type="entry name" value="SHOCT"/>
    <property type="match status" value="1"/>
</dbReference>
<evidence type="ECO:0000313" key="3">
    <source>
        <dbReference type="EMBL" id="SFQ99087.1"/>
    </source>
</evidence>
<accession>A0A1I6D1A0</accession>
<reference evidence="4" key="1">
    <citation type="submission" date="2016-10" db="EMBL/GenBank/DDBJ databases">
        <authorList>
            <person name="Varghese N."/>
            <person name="Submissions S."/>
        </authorList>
    </citation>
    <scope>NUCLEOTIDE SEQUENCE [LARGE SCALE GENOMIC DNA]</scope>
    <source>
        <strain evidence="4">DSM 3669</strain>
    </source>
</reference>
<feature type="transmembrane region" description="Helical" evidence="1">
    <location>
        <begin position="12"/>
        <end position="33"/>
    </location>
</feature>